<dbReference type="PANTHER" id="PTHR22683:SF41">
    <property type="entry name" value="DNA TRANSLOCASE FTSK"/>
    <property type="match status" value="1"/>
</dbReference>
<keyword evidence="6" id="KW-0132">Cell division</keyword>
<dbReference type="KEGG" id="ica:Intca_0017"/>
<dbReference type="InterPro" id="IPR003593">
    <property type="entry name" value="AAA+_ATPase"/>
</dbReference>
<sequence length="475" mass="50935">MSTRGQARSALFDSDDLLAVALEAVVLGVLGVFRALWAALVMAVRFPAAAVPLLLVVAAGVLLGSKGVALVLVMLAALLGAWRLKAPSSFSRHVSDRSAFMVRNAIYRLRWTGVARRTDLVAHDGRLGRGRDPELVALLRVRPTTAGSDRLLLRLPTGLTPDDVAGKADAIAHAFRSEAARIHPDRPGRVWLELRRADQLAAPILPLPQSDKLDLAALPVGHAEDGSTWHLRLAGTHLLIAGATGAGKSSVLWSMLRALTRGIRQGLVEVWAVDPKGGMELRPGRALFARFEDSTPEDMCVVLEDLVVLKDSRAKQLAESGQRSHVAGAGSPHIIALLDELATLTAFADRAVTRRIDTALGLLLTQGRACGITVVAAVQDPGKDIVGWRDLFPTRVAMRLDNPLQVAMVLGDGAREMGAKADEISELTPGVAFVRVEGTRQIKRVRAAYVNDNAIAELAAQISVSDEQNQREEVQ</sequence>
<name>E6SDX6_INTC7</name>
<keyword evidence="4" id="KW-0472">Membrane</keyword>
<dbReference type="GO" id="GO:0005524">
    <property type="term" value="F:ATP binding"/>
    <property type="evidence" value="ECO:0007669"/>
    <property type="project" value="UniProtKB-UniRule"/>
</dbReference>
<dbReference type="AlphaFoldDB" id="E6SDX6"/>
<dbReference type="STRING" id="710696.Intca_0017"/>
<proteinExistence type="predicted"/>
<evidence type="ECO:0000313" key="7">
    <source>
        <dbReference type="Proteomes" id="UP000008914"/>
    </source>
</evidence>
<reference evidence="6 7" key="1">
    <citation type="journal article" date="2010" name="Stand. Genomic Sci.">
        <title>Complete genome sequence of Intrasporangium calvum type strain (7 KIP).</title>
        <authorList>
            <person name="Del Rio T.G."/>
            <person name="Chertkov O."/>
            <person name="Yasawong M."/>
            <person name="Lucas S."/>
            <person name="Deshpande S."/>
            <person name="Cheng J.F."/>
            <person name="Detter C."/>
            <person name="Tapia R."/>
            <person name="Han C."/>
            <person name="Goodwin L."/>
            <person name="Pitluck S."/>
            <person name="Liolios K."/>
            <person name="Ivanova N."/>
            <person name="Mavromatis K."/>
            <person name="Pati A."/>
            <person name="Chen A."/>
            <person name="Palaniappan K."/>
            <person name="Land M."/>
            <person name="Hauser L."/>
            <person name="Chang Y.J."/>
            <person name="Jeffries C.D."/>
            <person name="Rohde M."/>
            <person name="Pukall R."/>
            <person name="Sikorski J."/>
            <person name="Goker M."/>
            <person name="Woyke T."/>
            <person name="Bristow J."/>
            <person name="Eisen J.A."/>
            <person name="Markowitz V."/>
            <person name="Hugenholtz P."/>
            <person name="Kyrpides N.C."/>
            <person name="Klenk H.P."/>
            <person name="Lapidus A."/>
        </authorList>
    </citation>
    <scope>NUCLEOTIDE SEQUENCE [LARGE SCALE GENOMIC DNA]</scope>
    <source>
        <strain evidence="7">ATCC 23552 / DSM 43043 / JCM 3097 / NBRC 12989 / 7 KIP</strain>
    </source>
</reference>
<feature type="binding site" evidence="3">
    <location>
        <begin position="242"/>
        <end position="249"/>
    </location>
    <ligand>
        <name>ATP</name>
        <dbReference type="ChEBI" id="CHEBI:30616"/>
    </ligand>
</feature>
<dbReference type="GO" id="GO:0003677">
    <property type="term" value="F:DNA binding"/>
    <property type="evidence" value="ECO:0007669"/>
    <property type="project" value="InterPro"/>
</dbReference>
<keyword evidence="2 3" id="KW-0067">ATP-binding</keyword>
<dbReference type="PANTHER" id="PTHR22683">
    <property type="entry name" value="SPORULATION PROTEIN RELATED"/>
    <property type="match status" value="1"/>
</dbReference>
<feature type="transmembrane region" description="Helical" evidence="4">
    <location>
        <begin position="20"/>
        <end position="41"/>
    </location>
</feature>
<accession>E6SDX6</accession>
<evidence type="ECO:0000256" key="2">
    <source>
        <dbReference type="ARBA" id="ARBA00022840"/>
    </source>
</evidence>
<keyword evidence="4" id="KW-0812">Transmembrane</keyword>
<dbReference type="InterPro" id="IPR050206">
    <property type="entry name" value="FtsK/SpoIIIE/SftA"/>
</dbReference>
<dbReference type="InterPro" id="IPR027417">
    <property type="entry name" value="P-loop_NTPase"/>
</dbReference>
<gene>
    <name evidence="6" type="ordered locus">Intca_0017</name>
</gene>
<evidence type="ECO:0000256" key="4">
    <source>
        <dbReference type="SAM" id="Phobius"/>
    </source>
</evidence>
<dbReference type="SMART" id="SM00382">
    <property type="entry name" value="AAA"/>
    <property type="match status" value="1"/>
</dbReference>
<dbReference type="SUPFAM" id="SSF52540">
    <property type="entry name" value="P-loop containing nucleoside triphosphate hydrolases"/>
    <property type="match status" value="1"/>
</dbReference>
<dbReference type="Gene3D" id="3.40.50.300">
    <property type="entry name" value="P-loop containing nucleotide triphosphate hydrolases"/>
    <property type="match status" value="1"/>
</dbReference>
<keyword evidence="6" id="KW-0131">Cell cycle</keyword>
<protein>
    <submittedName>
        <fullName evidence="6">Cell division protein FtsK/SpoIIIE</fullName>
    </submittedName>
</protein>
<organism evidence="6 7">
    <name type="scientific">Intrasporangium calvum (strain ATCC 23552 / DSM 43043 / JCM 3097 / NBRC 12989 / NCIMB 10167 / NRRL B-3866 / 7 KIP)</name>
    <dbReference type="NCBI Taxonomy" id="710696"/>
    <lineage>
        <taxon>Bacteria</taxon>
        <taxon>Bacillati</taxon>
        <taxon>Actinomycetota</taxon>
        <taxon>Actinomycetes</taxon>
        <taxon>Micrococcales</taxon>
        <taxon>Intrasporangiaceae</taxon>
        <taxon>Intrasporangium</taxon>
    </lineage>
</organism>
<feature type="domain" description="FtsK" evidence="5">
    <location>
        <begin position="224"/>
        <end position="407"/>
    </location>
</feature>
<dbReference type="InterPro" id="IPR002543">
    <property type="entry name" value="FtsK_dom"/>
</dbReference>
<keyword evidence="4" id="KW-1133">Transmembrane helix</keyword>
<dbReference type="HOGENOM" id="CLU_034934_1_1_11"/>
<dbReference type="RefSeq" id="WP_013490901.1">
    <property type="nucleotide sequence ID" value="NC_014830.1"/>
</dbReference>
<dbReference type="Proteomes" id="UP000008914">
    <property type="component" value="Chromosome"/>
</dbReference>
<evidence type="ECO:0000313" key="6">
    <source>
        <dbReference type="EMBL" id="ADU46579.1"/>
    </source>
</evidence>
<evidence type="ECO:0000256" key="1">
    <source>
        <dbReference type="ARBA" id="ARBA00022741"/>
    </source>
</evidence>
<evidence type="ECO:0000259" key="5">
    <source>
        <dbReference type="PROSITE" id="PS50901"/>
    </source>
</evidence>
<evidence type="ECO:0000256" key="3">
    <source>
        <dbReference type="PROSITE-ProRule" id="PRU00289"/>
    </source>
</evidence>
<dbReference type="PROSITE" id="PS50901">
    <property type="entry name" value="FTSK"/>
    <property type="match status" value="1"/>
</dbReference>
<keyword evidence="1 3" id="KW-0547">Nucleotide-binding</keyword>
<dbReference type="Pfam" id="PF01580">
    <property type="entry name" value="FtsK_SpoIIIE"/>
    <property type="match status" value="1"/>
</dbReference>
<dbReference type="EMBL" id="CP002343">
    <property type="protein sequence ID" value="ADU46579.1"/>
    <property type="molecule type" value="Genomic_DNA"/>
</dbReference>
<dbReference type="OrthoDB" id="3217500at2"/>
<feature type="transmembrane region" description="Helical" evidence="4">
    <location>
        <begin position="53"/>
        <end position="82"/>
    </location>
</feature>
<keyword evidence="7" id="KW-1185">Reference proteome</keyword>
<dbReference type="eggNOG" id="COG1674">
    <property type="taxonomic scope" value="Bacteria"/>
</dbReference>
<dbReference type="GO" id="GO:0051301">
    <property type="term" value="P:cell division"/>
    <property type="evidence" value="ECO:0007669"/>
    <property type="project" value="UniProtKB-KW"/>
</dbReference>